<dbReference type="EMBL" id="LR796471">
    <property type="protein sequence ID" value="CAB4146423.1"/>
    <property type="molecule type" value="Genomic_DNA"/>
</dbReference>
<name>A0A6J5NTS0_9CAUD</name>
<reference evidence="2" key="1">
    <citation type="submission" date="2020-04" db="EMBL/GenBank/DDBJ databases">
        <authorList>
            <person name="Chiriac C."/>
            <person name="Salcher M."/>
            <person name="Ghai R."/>
            <person name="Kavagutti S V."/>
        </authorList>
    </citation>
    <scope>NUCLEOTIDE SEQUENCE</scope>
</reference>
<dbReference type="Gene3D" id="3.30.420.240">
    <property type="match status" value="1"/>
</dbReference>
<accession>A0A6J5NTS0</accession>
<evidence type="ECO:0000313" key="2">
    <source>
        <dbReference type="EMBL" id="CAB4160721.1"/>
    </source>
</evidence>
<evidence type="ECO:0008006" key="3">
    <source>
        <dbReference type="Google" id="ProtNLM"/>
    </source>
</evidence>
<organism evidence="2">
    <name type="scientific">uncultured Caudovirales phage</name>
    <dbReference type="NCBI Taxonomy" id="2100421"/>
    <lineage>
        <taxon>Viruses</taxon>
        <taxon>Duplodnaviria</taxon>
        <taxon>Heunggongvirae</taxon>
        <taxon>Uroviricota</taxon>
        <taxon>Caudoviricetes</taxon>
        <taxon>Peduoviridae</taxon>
        <taxon>Maltschvirus</taxon>
        <taxon>Maltschvirus maltsch</taxon>
    </lineage>
</organism>
<protein>
    <recommendedName>
        <fullName evidence="3">Terminase</fullName>
    </recommendedName>
</protein>
<gene>
    <name evidence="1" type="ORF">UFOVP503_16</name>
    <name evidence="2" type="ORF">UFOVP763_10</name>
</gene>
<proteinExistence type="predicted"/>
<sequence length="513" mass="57853">MQKPRYSAEEEQLLMTQLWSPQIKDDPEAFVLFSFPWGQPNTPLERFKGPRKWQRETLRDIRDFIRENRGKLSQGDLIDAMRQAVSSGRGVGKSALVSWLILWMLTTRIGSSVIVSANSEAQLRKVTWGELTKWATMSLNAHWWEPTATSLQPAQWLSELVERDLQKGTRYWGAEGKLWSEENPDAYAGVHNMDGMMVIFDEASGIPDSIWSVAAGFFTENILDRFWMAFSNGRRNTGYFYEAVDGSKRDFWRSKKIDARQVEGTDKAIYQQIIDEYGEDSDEARVEVYGDFPKSGADQFIGPYLVDDAMKRPKYKDPSAPVVIGIDPARGGMDSTVIVVRQGRDIVVIKRYKGDDTMTTVGHVIEAIEEYRPALTVIDEGGLGYGILDRLTEQKYKVRGVNFGWKAKNPTMWGNKRAEIWGAMRDWLKTASLPQDRLLKADLVGPMKKPNSAGTIFLEGKKEMKARGLASPDAADALAATFAFPVAHREYNDRATRRVNAQSSSAATSWMGS</sequence>
<dbReference type="EMBL" id="LR796707">
    <property type="protein sequence ID" value="CAB4160721.1"/>
    <property type="molecule type" value="Genomic_DNA"/>
</dbReference>
<dbReference type="InterPro" id="IPR027417">
    <property type="entry name" value="P-loop_NTPase"/>
</dbReference>
<evidence type="ECO:0000313" key="1">
    <source>
        <dbReference type="EMBL" id="CAB4146423.1"/>
    </source>
</evidence>
<dbReference type="Gene3D" id="3.40.50.300">
    <property type="entry name" value="P-loop containing nucleotide triphosphate hydrolases"/>
    <property type="match status" value="1"/>
</dbReference>